<dbReference type="GO" id="GO:0015421">
    <property type="term" value="F:ABC-type oligopeptide transporter activity"/>
    <property type="evidence" value="ECO:0007669"/>
    <property type="project" value="TreeGrafter"/>
</dbReference>
<dbReference type="Pfam" id="PF00005">
    <property type="entry name" value="ABC_tran"/>
    <property type="match status" value="1"/>
</dbReference>
<evidence type="ECO:0000256" key="3">
    <source>
        <dbReference type="ARBA" id="ARBA00022741"/>
    </source>
</evidence>
<evidence type="ECO:0000256" key="5">
    <source>
        <dbReference type="ARBA" id="ARBA00022989"/>
    </source>
</evidence>
<evidence type="ECO:0000313" key="11">
    <source>
        <dbReference type="Proteomes" id="UP000236394"/>
    </source>
</evidence>
<dbReference type="Proteomes" id="UP000236394">
    <property type="component" value="Unassembled WGS sequence"/>
</dbReference>
<keyword evidence="5 7" id="KW-1133">Transmembrane helix</keyword>
<accession>A0A2J8AZD8</accession>
<dbReference type="InterPro" id="IPR017871">
    <property type="entry name" value="ABC_transporter-like_CS"/>
</dbReference>
<sequence length="547" mass="62284">MKQIFNFCGKYLNEKKGILTLYILICIFASMTTVVFPYISGSFIDRLIQATDTSFLGRYILIFALFSIVGLILGYVSSRLYMKLQTQIAFRLNADAIKHVQNVPLGFILRQDTAYLNQRINSDSNALIIFCIGVMQQIVINAVMVIAPIALIFSFSIYLGIVLIILNALYFLSYNIFKKPLFKVSYEYKEEQSRYFGKLTEQLCNVKFIQLHGVGNGFFKRLTHVFENLLNKALIYQKTNYLFSSVDKIIMTVANILVFLFGGISVINGSLSVGYFAIISSYFSMMMSATRYFFTLGQSVQENMVSYNRLREIFEINEKSNGKEVPKGIDCIEARNLTFSYGDNCVLHDYSVTFKKGNIYALTGKNGSGKSTLINVLVGLYIDEFTGEVFYNDKRISLLDMCEVRRKYIGISEQEPMLLPDTLRYNLTIDEQAELDENNFHELCSCLGLEEFIESLPNGLDTIINERASSLSGGEKQKIAILRALMKKPDVLILDEPTSALDRASRKHLREHLQLLKKEKIIIISTHDKDFIEFCDECICLALPVQN</sequence>
<dbReference type="Pfam" id="PF00664">
    <property type="entry name" value="ABC_membrane"/>
    <property type="match status" value="1"/>
</dbReference>
<dbReference type="AlphaFoldDB" id="A0A2J8AZD8"/>
<evidence type="ECO:0000259" key="9">
    <source>
        <dbReference type="PROSITE" id="PS50929"/>
    </source>
</evidence>
<dbReference type="OMA" id="LVSFHIN"/>
<dbReference type="InterPro" id="IPR039421">
    <property type="entry name" value="Type_1_exporter"/>
</dbReference>
<dbReference type="RefSeq" id="WP_012994087.1">
    <property type="nucleotide sequence ID" value="NZ_NBZD01000005.1"/>
</dbReference>
<dbReference type="SUPFAM" id="SSF52540">
    <property type="entry name" value="P-loop containing nucleoside triphosphate hydrolases"/>
    <property type="match status" value="1"/>
</dbReference>
<dbReference type="GO" id="GO:0005524">
    <property type="term" value="F:ATP binding"/>
    <property type="evidence" value="ECO:0007669"/>
    <property type="project" value="UniProtKB-KW"/>
</dbReference>
<evidence type="ECO:0000313" key="10">
    <source>
        <dbReference type="EMBL" id="PNH17891.1"/>
    </source>
</evidence>
<feature type="domain" description="ABC transporter" evidence="8">
    <location>
        <begin position="332"/>
        <end position="547"/>
    </location>
</feature>
<dbReference type="PROSITE" id="PS50893">
    <property type="entry name" value="ABC_TRANSPORTER_2"/>
    <property type="match status" value="1"/>
</dbReference>
<name>A0A2J8AZD8_9FIRM</name>
<keyword evidence="4" id="KW-0067">ATP-binding</keyword>
<dbReference type="PROSITE" id="PS00211">
    <property type="entry name" value="ABC_TRANSPORTER_1"/>
    <property type="match status" value="1"/>
</dbReference>
<dbReference type="InterPro" id="IPR011527">
    <property type="entry name" value="ABC1_TM_dom"/>
</dbReference>
<dbReference type="SMART" id="SM00382">
    <property type="entry name" value="AAA"/>
    <property type="match status" value="1"/>
</dbReference>
<dbReference type="PROSITE" id="PS50929">
    <property type="entry name" value="ABC_TM1F"/>
    <property type="match status" value="1"/>
</dbReference>
<dbReference type="GO" id="GO:0016887">
    <property type="term" value="F:ATP hydrolysis activity"/>
    <property type="evidence" value="ECO:0007669"/>
    <property type="project" value="InterPro"/>
</dbReference>
<dbReference type="SUPFAM" id="SSF90123">
    <property type="entry name" value="ABC transporter transmembrane region"/>
    <property type="match status" value="1"/>
</dbReference>
<organism evidence="10 11">
    <name type="scientific">Mageeibacillus indolicus</name>
    <dbReference type="NCBI Taxonomy" id="884684"/>
    <lineage>
        <taxon>Bacteria</taxon>
        <taxon>Bacillati</taxon>
        <taxon>Bacillota</taxon>
        <taxon>Clostridia</taxon>
        <taxon>Eubacteriales</taxon>
        <taxon>Oscillospiraceae</taxon>
        <taxon>Mageeibacillus</taxon>
    </lineage>
</organism>
<comment type="subcellular location">
    <subcellularLocation>
        <location evidence="1">Cell membrane</location>
        <topology evidence="1">Multi-pass membrane protein</topology>
    </subcellularLocation>
</comment>
<evidence type="ECO:0000256" key="4">
    <source>
        <dbReference type="ARBA" id="ARBA00022840"/>
    </source>
</evidence>
<feature type="transmembrane region" description="Helical" evidence="7">
    <location>
        <begin position="126"/>
        <end position="151"/>
    </location>
</feature>
<evidence type="ECO:0008006" key="12">
    <source>
        <dbReference type="Google" id="ProtNLM"/>
    </source>
</evidence>
<evidence type="ECO:0000256" key="1">
    <source>
        <dbReference type="ARBA" id="ARBA00004651"/>
    </source>
</evidence>
<evidence type="ECO:0000256" key="2">
    <source>
        <dbReference type="ARBA" id="ARBA00022692"/>
    </source>
</evidence>
<dbReference type="PANTHER" id="PTHR43394:SF1">
    <property type="entry name" value="ATP-BINDING CASSETTE SUB-FAMILY B MEMBER 10, MITOCHONDRIAL"/>
    <property type="match status" value="1"/>
</dbReference>
<dbReference type="InterPro" id="IPR027417">
    <property type="entry name" value="P-loop_NTPase"/>
</dbReference>
<feature type="domain" description="ABC transmembrane type-1" evidence="9">
    <location>
        <begin position="21"/>
        <end position="302"/>
    </location>
</feature>
<keyword evidence="2 7" id="KW-0812">Transmembrane</keyword>
<dbReference type="GO" id="GO:0005886">
    <property type="term" value="C:plasma membrane"/>
    <property type="evidence" value="ECO:0007669"/>
    <property type="project" value="UniProtKB-SubCell"/>
</dbReference>
<keyword evidence="6 7" id="KW-0472">Membrane</keyword>
<evidence type="ECO:0000256" key="6">
    <source>
        <dbReference type="ARBA" id="ARBA00023136"/>
    </source>
</evidence>
<gene>
    <name evidence="10" type="ORF">B7R76_07575</name>
</gene>
<reference evidence="11" key="1">
    <citation type="submission" date="2017-04" db="EMBL/GenBank/DDBJ databases">
        <authorList>
            <person name="Bumgarner R.E."/>
            <person name="Fredricks D.N."/>
            <person name="Srinivasan S."/>
        </authorList>
    </citation>
    <scope>NUCLEOTIDE SEQUENCE [LARGE SCALE GENOMIC DNA]</scope>
    <source>
        <strain evidence="11">KA00405</strain>
    </source>
</reference>
<dbReference type="InterPro" id="IPR036640">
    <property type="entry name" value="ABC1_TM_sf"/>
</dbReference>
<feature type="transmembrane region" description="Helical" evidence="7">
    <location>
        <begin position="59"/>
        <end position="76"/>
    </location>
</feature>
<dbReference type="CDD" id="cd07346">
    <property type="entry name" value="ABC_6TM_exporters"/>
    <property type="match status" value="1"/>
</dbReference>
<dbReference type="EMBL" id="NBZD01000005">
    <property type="protein sequence ID" value="PNH17891.1"/>
    <property type="molecule type" value="Genomic_DNA"/>
</dbReference>
<feature type="transmembrane region" description="Helical" evidence="7">
    <location>
        <begin position="21"/>
        <end position="39"/>
    </location>
</feature>
<feature type="transmembrane region" description="Helical" evidence="7">
    <location>
        <begin position="157"/>
        <end position="177"/>
    </location>
</feature>
<protein>
    <recommendedName>
        <fullName evidence="12">ABC transporter, ATP-binding protein</fullName>
    </recommendedName>
</protein>
<comment type="caution">
    <text evidence="10">The sequence shown here is derived from an EMBL/GenBank/DDBJ whole genome shotgun (WGS) entry which is preliminary data.</text>
</comment>
<dbReference type="Gene3D" id="1.20.1560.10">
    <property type="entry name" value="ABC transporter type 1, transmembrane domain"/>
    <property type="match status" value="1"/>
</dbReference>
<proteinExistence type="predicted"/>
<evidence type="ECO:0000256" key="7">
    <source>
        <dbReference type="SAM" id="Phobius"/>
    </source>
</evidence>
<dbReference type="PANTHER" id="PTHR43394">
    <property type="entry name" value="ATP-DEPENDENT PERMEASE MDL1, MITOCHONDRIAL"/>
    <property type="match status" value="1"/>
</dbReference>
<dbReference type="InterPro" id="IPR003593">
    <property type="entry name" value="AAA+_ATPase"/>
</dbReference>
<keyword evidence="3" id="KW-0547">Nucleotide-binding</keyword>
<evidence type="ECO:0000259" key="8">
    <source>
        <dbReference type="PROSITE" id="PS50893"/>
    </source>
</evidence>
<dbReference type="Gene3D" id="3.40.50.300">
    <property type="entry name" value="P-loop containing nucleotide triphosphate hydrolases"/>
    <property type="match status" value="1"/>
</dbReference>
<dbReference type="InterPro" id="IPR003439">
    <property type="entry name" value="ABC_transporter-like_ATP-bd"/>
</dbReference>